<keyword evidence="2" id="KW-0812">Transmembrane</keyword>
<feature type="region of interest" description="Disordered" evidence="1">
    <location>
        <begin position="96"/>
        <end position="128"/>
    </location>
</feature>
<evidence type="ECO:0000313" key="3">
    <source>
        <dbReference type="EMBL" id="KKN29452.1"/>
    </source>
</evidence>
<keyword evidence="2" id="KW-0472">Membrane</keyword>
<dbReference type="EMBL" id="LAZR01002488">
    <property type="protein sequence ID" value="KKN29452.1"/>
    <property type="molecule type" value="Genomic_DNA"/>
</dbReference>
<accession>A0A0F9PXG8</accession>
<name>A0A0F9PXG8_9ZZZZ</name>
<gene>
    <name evidence="3" type="ORF">LCGC14_0844170</name>
</gene>
<feature type="compositionally biased region" description="Basic and acidic residues" evidence="1">
    <location>
        <begin position="102"/>
        <end position="122"/>
    </location>
</feature>
<keyword evidence="2" id="KW-1133">Transmembrane helix</keyword>
<protein>
    <submittedName>
        <fullName evidence="3">Uncharacterized protein</fullName>
    </submittedName>
</protein>
<proteinExistence type="predicted"/>
<evidence type="ECO:0000256" key="1">
    <source>
        <dbReference type="SAM" id="MobiDB-lite"/>
    </source>
</evidence>
<evidence type="ECO:0000256" key="2">
    <source>
        <dbReference type="SAM" id="Phobius"/>
    </source>
</evidence>
<reference evidence="3" key="1">
    <citation type="journal article" date="2015" name="Nature">
        <title>Complex archaea that bridge the gap between prokaryotes and eukaryotes.</title>
        <authorList>
            <person name="Spang A."/>
            <person name="Saw J.H."/>
            <person name="Jorgensen S.L."/>
            <person name="Zaremba-Niedzwiedzka K."/>
            <person name="Martijn J."/>
            <person name="Lind A.E."/>
            <person name="van Eijk R."/>
            <person name="Schleper C."/>
            <person name="Guy L."/>
            <person name="Ettema T.J."/>
        </authorList>
    </citation>
    <scope>NUCLEOTIDE SEQUENCE</scope>
</reference>
<comment type="caution">
    <text evidence="3">The sequence shown here is derived from an EMBL/GenBank/DDBJ whole genome shotgun (WGS) entry which is preliminary data.</text>
</comment>
<feature type="transmembrane region" description="Helical" evidence="2">
    <location>
        <begin position="45"/>
        <end position="61"/>
    </location>
</feature>
<organism evidence="3">
    <name type="scientific">marine sediment metagenome</name>
    <dbReference type="NCBI Taxonomy" id="412755"/>
    <lineage>
        <taxon>unclassified sequences</taxon>
        <taxon>metagenomes</taxon>
        <taxon>ecological metagenomes</taxon>
    </lineage>
</organism>
<feature type="transmembrane region" description="Helical" evidence="2">
    <location>
        <begin position="21"/>
        <end position="39"/>
    </location>
</feature>
<sequence length="128" mass="15377">MFERTKNVIDWFKEHLVLSRIILGVVTFFFGLIYLGVIHNYSTEITVFVSAFMSGLLPLATTKKFWKHMKRVLKIFNKEAKKSADHFAREYNKPIERRKRAYDRQTGRREANRDFNKQEKNRKVSYKI</sequence>
<dbReference type="AlphaFoldDB" id="A0A0F9PXG8"/>